<comment type="domain">
    <text evidence="5">The PRC barrel domain binds ribosomal protein uS19.</text>
</comment>
<dbReference type="HAMAP" id="MF_00014">
    <property type="entry name" value="Ribosome_mat_RimM"/>
    <property type="match status" value="1"/>
</dbReference>
<keyword evidence="9" id="KW-1185">Reference proteome</keyword>
<keyword evidence="4 5" id="KW-0143">Chaperone</keyword>
<comment type="function">
    <text evidence="5">An accessory protein needed during the final step in the assembly of 30S ribosomal subunit, possibly for assembly of the head region. Essential for efficient processing of 16S rRNA. May be needed both before and after RbfA during the maturation of 16S rRNA. It has affinity for free ribosomal 30S subunits but not for 70S ribosomes.</text>
</comment>
<feature type="domain" description="Ribosome maturation factor RimM PRC barrel" evidence="7">
    <location>
        <begin position="102"/>
        <end position="167"/>
    </location>
</feature>
<keyword evidence="1 5" id="KW-0963">Cytoplasm</keyword>
<dbReference type="InterPro" id="IPR036976">
    <property type="entry name" value="RimM_N_sf"/>
</dbReference>
<feature type="domain" description="RimM N-terminal" evidence="6">
    <location>
        <begin position="9"/>
        <end position="87"/>
    </location>
</feature>
<evidence type="ECO:0000256" key="5">
    <source>
        <dbReference type="HAMAP-Rule" id="MF_00014"/>
    </source>
</evidence>
<dbReference type="Gene3D" id="2.30.30.240">
    <property type="entry name" value="PRC-barrel domain"/>
    <property type="match status" value="1"/>
</dbReference>
<comment type="subcellular location">
    <subcellularLocation>
        <location evidence="5">Cytoplasm</location>
    </subcellularLocation>
</comment>
<evidence type="ECO:0000256" key="1">
    <source>
        <dbReference type="ARBA" id="ARBA00022490"/>
    </source>
</evidence>
<dbReference type="InterPro" id="IPR002676">
    <property type="entry name" value="RimM_N"/>
</dbReference>
<comment type="similarity">
    <text evidence="5">Belongs to the RimM family.</text>
</comment>
<evidence type="ECO:0000256" key="2">
    <source>
        <dbReference type="ARBA" id="ARBA00022517"/>
    </source>
</evidence>
<dbReference type="InterPro" id="IPR056792">
    <property type="entry name" value="PRC_RimM"/>
</dbReference>
<protein>
    <recommendedName>
        <fullName evidence="5">Ribosome maturation factor RimM</fullName>
    </recommendedName>
</protein>
<dbReference type="SUPFAM" id="SSF50447">
    <property type="entry name" value="Translation proteins"/>
    <property type="match status" value="1"/>
</dbReference>
<evidence type="ECO:0000256" key="4">
    <source>
        <dbReference type="ARBA" id="ARBA00023186"/>
    </source>
</evidence>
<evidence type="ECO:0000256" key="3">
    <source>
        <dbReference type="ARBA" id="ARBA00022552"/>
    </source>
</evidence>
<gene>
    <name evidence="5 8" type="primary">rimM</name>
    <name evidence="8" type="ORF">N6H18_04060</name>
</gene>
<comment type="subunit">
    <text evidence="5">Binds ribosomal protein uS19.</text>
</comment>
<proteinExistence type="inferred from homology"/>
<dbReference type="SUPFAM" id="SSF50346">
    <property type="entry name" value="PRC-barrel domain"/>
    <property type="match status" value="1"/>
</dbReference>
<evidence type="ECO:0000313" key="9">
    <source>
        <dbReference type="Proteomes" id="UP001065174"/>
    </source>
</evidence>
<dbReference type="InterPro" id="IPR009000">
    <property type="entry name" value="Transl_B-barrel_sf"/>
</dbReference>
<dbReference type="InterPro" id="IPR011961">
    <property type="entry name" value="RimM"/>
</dbReference>
<dbReference type="PANTHER" id="PTHR33692:SF1">
    <property type="entry name" value="RIBOSOME MATURATION FACTOR RIMM"/>
    <property type="match status" value="1"/>
</dbReference>
<dbReference type="EMBL" id="CP106679">
    <property type="protein sequence ID" value="UXP33127.1"/>
    <property type="molecule type" value="Genomic_DNA"/>
</dbReference>
<evidence type="ECO:0000259" key="6">
    <source>
        <dbReference type="Pfam" id="PF01782"/>
    </source>
</evidence>
<sequence>MRVDDCYQLGYVIKTHGLKGEIQIFLDVDDPYDYQDLESVFVKQGNTLVPFFLEYIQVNPRKSITKFEDVNALEDAEKLVGCELHLPLDNLPPLEDGEYYFHQLVGLMLLDEGKEIGIVDSVYEIAPQNLISLTHMGHEVMIPINDEIILSVDFDQKLIHANLPEGLIDVYLEDNEN</sequence>
<name>A0ABY6CRI9_9BACT</name>
<organism evidence="8 9">
    <name type="scientific">Reichenbachiella agarivorans</name>
    <dbReference type="NCBI Taxonomy" id="2979464"/>
    <lineage>
        <taxon>Bacteria</taxon>
        <taxon>Pseudomonadati</taxon>
        <taxon>Bacteroidota</taxon>
        <taxon>Cytophagia</taxon>
        <taxon>Cytophagales</taxon>
        <taxon>Reichenbachiellaceae</taxon>
        <taxon>Reichenbachiella</taxon>
    </lineage>
</organism>
<accession>A0ABY6CRI9</accession>
<keyword evidence="3 5" id="KW-0698">rRNA processing</keyword>
<evidence type="ECO:0000313" key="8">
    <source>
        <dbReference type="EMBL" id="UXP33127.1"/>
    </source>
</evidence>
<dbReference type="PANTHER" id="PTHR33692">
    <property type="entry name" value="RIBOSOME MATURATION FACTOR RIMM"/>
    <property type="match status" value="1"/>
</dbReference>
<dbReference type="RefSeq" id="WP_262310556.1">
    <property type="nucleotide sequence ID" value="NZ_CP106679.1"/>
</dbReference>
<dbReference type="Pfam" id="PF01782">
    <property type="entry name" value="RimM"/>
    <property type="match status" value="1"/>
</dbReference>
<dbReference type="Proteomes" id="UP001065174">
    <property type="component" value="Chromosome"/>
</dbReference>
<keyword evidence="2 5" id="KW-0690">Ribosome biogenesis</keyword>
<evidence type="ECO:0000259" key="7">
    <source>
        <dbReference type="Pfam" id="PF24986"/>
    </source>
</evidence>
<dbReference type="NCBIfam" id="TIGR02273">
    <property type="entry name" value="16S_RimM"/>
    <property type="match status" value="1"/>
</dbReference>
<dbReference type="Gene3D" id="2.40.30.60">
    <property type="entry name" value="RimM"/>
    <property type="match status" value="1"/>
</dbReference>
<dbReference type="Pfam" id="PF24986">
    <property type="entry name" value="PRC_RimM"/>
    <property type="match status" value="1"/>
</dbReference>
<dbReference type="InterPro" id="IPR011033">
    <property type="entry name" value="PRC_barrel-like_sf"/>
</dbReference>
<reference evidence="8" key="1">
    <citation type="submission" date="2022-09" db="EMBL/GenBank/DDBJ databases">
        <title>Comparative genomics and taxonomic characterization of three novel marine species of genus Reichenbachiella exhibiting antioxidant and polysaccharide degradation activities.</title>
        <authorList>
            <person name="Muhammad N."/>
            <person name="Lee Y.-J."/>
            <person name="Ko J."/>
            <person name="Kim S.-G."/>
        </authorList>
    </citation>
    <scope>NUCLEOTIDE SEQUENCE</scope>
    <source>
        <strain evidence="8">BKB1-1</strain>
    </source>
</reference>